<feature type="region of interest" description="Disordered" evidence="1">
    <location>
        <begin position="111"/>
        <end position="155"/>
    </location>
</feature>
<evidence type="ECO:0000313" key="2">
    <source>
        <dbReference type="EMBL" id="XDO98318.1"/>
    </source>
</evidence>
<feature type="compositionally biased region" description="Low complexity" evidence="1">
    <location>
        <begin position="124"/>
        <end position="141"/>
    </location>
</feature>
<dbReference type="Gene3D" id="2.150.10.10">
    <property type="entry name" value="Serralysin-like metalloprotease, C-terminal"/>
    <property type="match status" value="1"/>
</dbReference>
<organism evidence="2">
    <name type="scientific">Caulobacter sp. 73W</name>
    <dbReference type="NCBI Taxonomy" id="3161137"/>
    <lineage>
        <taxon>Bacteria</taxon>
        <taxon>Pseudomonadati</taxon>
        <taxon>Pseudomonadota</taxon>
        <taxon>Alphaproteobacteria</taxon>
        <taxon>Caulobacterales</taxon>
        <taxon>Caulobacteraceae</taxon>
        <taxon>Caulobacter</taxon>
    </lineage>
</organism>
<dbReference type="PRINTS" id="PR00313">
    <property type="entry name" value="CABNDNGRPT"/>
</dbReference>
<reference evidence="2" key="1">
    <citation type="submission" date="2024-06" db="EMBL/GenBank/DDBJ databases">
        <title>Caulobacter inopinatus, sp. nov.</title>
        <authorList>
            <person name="Donachie S.P."/>
        </authorList>
    </citation>
    <scope>NUCLEOTIDE SEQUENCE</scope>
    <source>
        <strain evidence="2">73W</strain>
    </source>
</reference>
<dbReference type="AlphaFoldDB" id="A0AB39KYF9"/>
<dbReference type="EMBL" id="CP158375">
    <property type="protein sequence ID" value="XDO98318.1"/>
    <property type="molecule type" value="Genomic_DNA"/>
</dbReference>
<dbReference type="InterPro" id="IPR001343">
    <property type="entry name" value="Hemolysn_Ca-bd"/>
</dbReference>
<name>A0AB39KYF9_9CAUL</name>
<dbReference type="InterPro" id="IPR018511">
    <property type="entry name" value="Hemolysin-typ_Ca-bd_CS"/>
</dbReference>
<dbReference type="PROSITE" id="PS00330">
    <property type="entry name" value="HEMOLYSIN_CALCIUM"/>
    <property type="match status" value="1"/>
</dbReference>
<protein>
    <recommendedName>
        <fullName evidence="3">Calcium-binding protein</fullName>
    </recommendedName>
</protein>
<proteinExistence type="predicted"/>
<gene>
    <name evidence="2" type="ORF">ABOZ73_07860</name>
</gene>
<evidence type="ECO:0000256" key="1">
    <source>
        <dbReference type="SAM" id="MobiDB-lite"/>
    </source>
</evidence>
<dbReference type="RefSeq" id="WP_369062122.1">
    <property type="nucleotide sequence ID" value="NZ_CP158375.1"/>
</dbReference>
<dbReference type="InterPro" id="IPR011049">
    <property type="entry name" value="Serralysin-like_metalloprot_C"/>
</dbReference>
<sequence length="155" mass="15980">MAVFNGGEGLDVHYGTNGADTINGNGGNDYLHGDDATPSYGQGGDDIINGGAGDDELTGDWGADILDGGPGDDILREGRSQTYNDGKIDRMIGGSGADWFMLSVAPDLRLGNPAPSIASRTSPRAKAIASSSSTSSRAARSPGADHWRTRTLRSP</sequence>
<evidence type="ECO:0008006" key="3">
    <source>
        <dbReference type="Google" id="ProtNLM"/>
    </source>
</evidence>
<feature type="region of interest" description="Disordered" evidence="1">
    <location>
        <begin position="29"/>
        <end position="84"/>
    </location>
</feature>
<accession>A0AB39KYF9</accession>
<dbReference type="GO" id="GO:0005509">
    <property type="term" value="F:calcium ion binding"/>
    <property type="evidence" value="ECO:0007669"/>
    <property type="project" value="InterPro"/>
</dbReference>
<dbReference type="SUPFAM" id="SSF51120">
    <property type="entry name" value="beta-Roll"/>
    <property type="match status" value="1"/>
</dbReference>
<dbReference type="Pfam" id="PF00353">
    <property type="entry name" value="HemolysinCabind"/>
    <property type="match status" value="3"/>
</dbReference>